<dbReference type="InterPro" id="IPR012337">
    <property type="entry name" value="RNaseH-like_sf"/>
</dbReference>
<dbReference type="EMBL" id="OX459125">
    <property type="protein sequence ID" value="CAI9115684.1"/>
    <property type="molecule type" value="Genomic_DNA"/>
</dbReference>
<keyword evidence="4" id="KW-0378">Hydrolase</keyword>
<dbReference type="Gene3D" id="3.30.420.10">
    <property type="entry name" value="Ribonuclease H-like superfamily/Ribonuclease H"/>
    <property type="match status" value="1"/>
</dbReference>
<dbReference type="InterPro" id="IPR036397">
    <property type="entry name" value="RNaseH_sf"/>
</dbReference>
<protein>
    <submittedName>
        <fullName evidence="10">OLC1v1016659C1</fullName>
    </submittedName>
</protein>
<organism evidence="10 11">
    <name type="scientific">Oldenlandia corymbosa var. corymbosa</name>
    <dbReference type="NCBI Taxonomy" id="529605"/>
    <lineage>
        <taxon>Eukaryota</taxon>
        <taxon>Viridiplantae</taxon>
        <taxon>Streptophyta</taxon>
        <taxon>Embryophyta</taxon>
        <taxon>Tracheophyta</taxon>
        <taxon>Spermatophyta</taxon>
        <taxon>Magnoliopsida</taxon>
        <taxon>eudicotyledons</taxon>
        <taxon>Gunneridae</taxon>
        <taxon>Pentapetalae</taxon>
        <taxon>asterids</taxon>
        <taxon>lamiids</taxon>
        <taxon>Gentianales</taxon>
        <taxon>Rubiaceae</taxon>
        <taxon>Rubioideae</taxon>
        <taxon>Spermacoceae</taxon>
        <taxon>Hedyotis-Oldenlandia complex</taxon>
        <taxon>Oldenlandia</taxon>
    </lineage>
</organism>
<evidence type="ECO:0000256" key="1">
    <source>
        <dbReference type="ARBA" id="ARBA00001946"/>
    </source>
</evidence>
<evidence type="ECO:0000256" key="5">
    <source>
        <dbReference type="ARBA" id="ARBA00022839"/>
    </source>
</evidence>
<comment type="cofactor">
    <cofactor evidence="1">
        <name>Mg(2+)</name>
        <dbReference type="ChEBI" id="CHEBI:18420"/>
    </cofactor>
</comment>
<evidence type="ECO:0000256" key="6">
    <source>
        <dbReference type="ARBA" id="ARBA00022842"/>
    </source>
</evidence>
<evidence type="ECO:0000259" key="9">
    <source>
        <dbReference type="SMART" id="SM00479"/>
    </source>
</evidence>
<dbReference type="InterPro" id="IPR040393">
    <property type="entry name" value="TREX1/2"/>
</dbReference>
<evidence type="ECO:0000256" key="3">
    <source>
        <dbReference type="ARBA" id="ARBA00022723"/>
    </source>
</evidence>
<proteinExistence type="inferred from homology"/>
<keyword evidence="6" id="KW-0460">Magnesium</keyword>
<evidence type="ECO:0000256" key="8">
    <source>
        <dbReference type="SAM" id="MobiDB-lite"/>
    </source>
</evidence>
<keyword evidence="2" id="KW-0540">Nuclease</keyword>
<dbReference type="CDD" id="cd06127">
    <property type="entry name" value="DEDDh"/>
    <property type="match status" value="1"/>
</dbReference>
<gene>
    <name evidence="10" type="ORF">OLC1_LOCUS22156</name>
</gene>
<evidence type="ECO:0000256" key="7">
    <source>
        <dbReference type="ARBA" id="ARBA00025769"/>
    </source>
</evidence>
<dbReference type="AlphaFoldDB" id="A0AAV1E7M2"/>
<evidence type="ECO:0000313" key="11">
    <source>
        <dbReference type="Proteomes" id="UP001161247"/>
    </source>
</evidence>
<dbReference type="GO" id="GO:0003676">
    <property type="term" value="F:nucleic acid binding"/>
    <property type="evidence" value="ECO:0007669"/>
    <property type="project" value="InterPro"/>
</dbReference>
<dbReference type="SMART" id="SM00479">
    <property type="entry name" value="EXOIII"/>
    <property type="match status" value="1"/>
</dbReference>
<reference evidence="10" key="1">
    <citation type="submission" date="2023-03" db="EMBL/GenBank/DDBJ databases">
        <authorList>
            <person name="Julca I."/>
        </authorList>
    </citation>
    <scope>NUCLEOTIDE SEQUENCE</scope>
</reference>
<dbReference type="GO" id="GO:0005737">
    <property type="term" value="C:cytoplasm"/>
    <property type="evidence" value="ECO:0007669"/>
    <property type="project" value="TreeGrafter"/>
</dbReference>
<dbReference type="Proteomes" id="UP001161247">
    <property type="component" value="Chromosome 8"/>
</dbReference>
<feature type="region of interest" description="Disordered" evidence="8">
    <location>
        <begin position="66"/>
        <end position="86"/>
    </location>
</feature>
<evidence type="ECO:0000256" key="2">
    <source>
        <dbReference type="ARBA" id="ARBA00022722"/>
    </source>
</evidence>
<comment type="similarity">
    <text evidence="7">Belongs to the exonuclease superfamily. TREX family.</text>
</comment>
<evidence type="ECO:0000256" key="4">
    <source>
        <dbReference type="ARBA" id="ARBA00022801"/>
    </source>
</evidence>
<dbReference type="GO" id="GO:0006308">
    <property type="term" value="P:DNA catabolic process"/>
    <property type="evidence" value="ECO:0007669"/>
    <property type="project" value="TreeGrafter"/>
</dbReference>
<feature type="domain" description="Exonuclease" evidence="9">
    <location>
        <begin position="129"/>
        <end position="308"/>
    </location>
</feature>
<accession>A0AAV1E7M2</accession>
<dbReference type="Pfam" id="PF00929">
    <property type="entry name" value="RNase_T"/>
    <property type="match status" value="1"/>
</dbReference>
<dbReference type="PANTHER" id="PTHR13058">
    <property type="entry name" value="THREE PRIME REPAIR EXONUCLEASE 1, 2"/>
    <property type="match status" value="1"/>
</dbReference>
<keyword evidence="3" id="KW-0479">Metal-binding</keyword>
<name>A0AAV1E7M2_OLDCO</name>
<keyword evidence="11" id="KW-1185">Reference proteome</keyword>
<dbReference type="GO" id="GO:0008296">
    <property type="term" value="F:3'-5'-DNA exonuclease activity"/>
    <property type="evidence" value="ECO:0007669"/>
    <property type="project" value="TreeGrafter"/>
</dbReference>
<sequence length="334" mass="38115">MRKVAMCFSLFQFPRCRIQTLANSWQEAFPKLRGRGIYTSTFQVLGSNNHGLEGGHYRRSCKKTITTKTEGNNKSSQSNKTSIKSQISAKSTGANLNIYNNRIIEAERTQVLDLRQKISENKELAKLVTFIVFDIETTGVRRKIDRIIEIAFQDLAGGRNSTFQALVNPECNIGNSEIHGISTAMVNRADVPRMEDLIPLLLQYIKSRQKPDGFVVLIAHNARTFDVPFLCEEFSRYSYKIPQDWLFLDTLPMAREMMKSQGLKEQKVNLQALRSYFEIPVLGSAHRALADVQTLALVLQKMTFNLKLPLPDLIEKYSFSDLDLVKTKKERNSR</sequence>
<evidence type="ECO:0000313" key="10">
    <source>
        <dbReference type="EMBL" id="CAI9115684.1"/>
    </source>
</evidence>
<dbReference type="GO" id="GO:0046872">
    <property type="term" value="F:metal ion binding"/>
    <property type="evidence" value="ECO:0007669"/>
    <property type="project" value="UniProtKB-KW"/>
</dbReference>
<dbReference type="InterPro" id="IPR013520">
    <property type="entry name" value="Ribonucl_H"/>
</dbReference>
<dbReference type="SUPFAM" id="SSF53098">
    <property type="entry name" value="Ribonuclease H-like"/>
    <property type="match status" value="1"/>
</dbReference>
<keyword evidence="5" id="KW-0269">Exonuclease</keyword>
<dbReference type="PANTHER" id="PTHR13058:SF19">
    <property type="entry name" value="LD40940P"/>
    <property type="match status" value="1"/>
</dbReference>